<evidence type="ECO:0000313" key="2">
    <source>
        <dbReference type="Proteomes" id="UP001283361"/>
    </source>
</evidence>
<name>A0AAE1AEI8_9GAST</name>
<comment type="caution">
    <text evidence="1">The sequence shown here is derived from an EMBL/GenBank/DDBJ whole genome shotgun (WGS) entry which is preliminary data.</text>
</comment>
<organism evidence="1 2">
    <name type="scientific">Elysia crispata</name>
    <name type="common">lettuce slug</name>
    <dbReference type="NCBI Taxonomy" id="231223"/>
    <lineage>
        <taxon>Eukaryota</taxon>
        <taxon>Metazoa</taxon>
        <taxon>Spiralia</taxon>
        <taxon>Lophotrochozoa</taxon>
        <taxon>Mollusca</taxon>
        <taxon>Gastropoda</taxon>
        <taxon>Heterobranchia</taxon>
        <taxon>Euthyneura</taxon>
        <taxon>Panpulmonata</taxon>
        <taxon>Sacoglossa</taxon>
        <taxon>Placobranchoidea</taxon>
        <taxon>Plakobranchidae</taxon>
        <taxon>Elysia</taxon>
    </lineage>
</organism>
<sequence>MVSTSCGLNTKHGEAPMRFQPACLSPLGSKHLRMSNRLKCSQTIAVDKTASFTAFALYARNYFNMTRIAHTFLEKGHTETEIDSIHAQNRTPHTRAMVCCCEGRTHFKTNTCSAKNLSTDDNGEIMWNETRQLVVSSEDHS</sequence>
<accession>A0AAE1AEI8</accession>
<gene>
    <name evidence="1" type="ORF">RRG08_011714</name>
</gene>
<keyword evidence="2" id="KW-1185">Reference proteome</keyword>
<reference evidence="1" key="1">
    <citation type="journal article" date="2023" name="G3 (Bethesda)">
        <title>A reference genome for the long-term kleptoplast-retaining sea slug Elysia crispata morphotype clarki.</title>
        <authorList>
            <person name="Eastman K.E."/>
            <person name="Pendleton A.L."/>
            <person name="Shaikh M.A."/>
            <person name="Suttiyut T."/>
            <person name="Ogas R."/>
            <person name="Tomko P."/>
            <person name="Gavelis G."/>
            <person name="Widhalm J.R."/>
            <person name="Wisecaver J.H."/>
        </authorList>
    </citation>
    <scope>NUCLEOTIDE SEQUENCE</scope>
    <source>
        <strain evidence="1">ECLA1</strain>
    </source>
</reference>
<evidence type="ECO:0000313" key="1">
    <source>
        <dbReference type="EMBL" id="KAK3786398.1"/>
    </source>
</evidence>
<proteinExistence type="predicted"/>
<dbReference type="EMBL" id="JAWDGP010001968">
    <property type="protein sequence ID" value="KAK3786398.1"/>
    <property type="molecule type" value="Genomic_DNA"/>
</dbReference>
<dbReference type="Proteomes" id="UP001283361">
    <property type="component" value="Unassembled WGS sequence"/>
</dbReference>
<dbReference type="AlphaFoldDB" id="A0AAE1AEI8"/>
<protein>
    <submittedName>
        <fullName evidence="1">Uncharacterized protein</fullName>
    </submittedName>
</protein>